<feature type="chain" id="PRO_5035155023" description="Secreted protein" evidence="1">
    <location>
        <begin position="30"/>
        <end position="155"/>
    </location>
</feature>
<sequence>MNRPAQLRRGLIACVAAAVFGLMATPAHAAEVGSSAATAKQSTVSTMSQASPRDDCYAMAMYPWNKSGRIQFDGVFSCMNYNQWNQARVSVEVYSNGGANYLGKTEHTCFSDLDGKMCYGDTATWTYSPGNWCTVVQVYIWPALMMFQDKSCKQI</sequence>
<accession>A0A8J3X5E9</accession>
<dbReference type="EMBL" id="BOON01000040">
    <property type="protein sequence ID" value="GII24693.1"/>
    <property type="molecule type" value="Genomic_DNA"/>
</dbReference>
<evidence type="ECO:0008006" key="4">
    <source>
        <dbReference type="Google" id="ProtNLM"/>
    </source>
</evidence>
<evidence type="ECO:0000256" key="1">
    <source>
        <dbReference type="SAM" id="SignalP"/>
    </source>
</evidence>
<keyword evidence="1" id="KW-0732">Signal</keyword>
<reference evidence="2" key="1">
    <citation type="submission" date="2021-01" db="EMBL/GenBank/DDBJ databases">
        <title>Whole genome shotgun sequence of Planosporangium mesophilum NBRC 109066.</title>
        <authorList>
            <person name="Komaki H."/>
            <person name="Tamura T."/>
        </authorList>
    </citation>
    <scope>NUCLEOTIDE SEQUENCE</scope>
    <source>
        <strain evidence="2">NBRC 109066</strain>
    </source>
</reference>
<gene>
    <name evidence="2" type="ORF">Pme01_42900</name>
</gene>
<feature type="signal peptide" evidence="1">
    <location>
        <begin position="1"/>
        <end position="29"/>
    </location>
</feature>
<proteinExistence type="predicted"/>
<comment type="caution">
    <text evidence="2">The sequence shown here is derived from an EMBL/GenBank/DDBJ whole genome shotgun (WGS) entry which is preliminary data.</text>
</comment>
<keyword evidence="3" id="KW-1185">Reference proteome</keyword>
<evidence type="ECO:0000313" key="2">
    <source>
        <dbReference type="EMBL" id="GII24693.1"/>
    </source>
</evidence>
<name>A0A8J3X5E9_9ACTN</name>
<organism evidence="2 3">
    <name type="scientific">Planosporangium mesophilum</name>
    <dbReference type="NCBI Taxonomy" id="689768"/>
    <lineage>
        <taxon>Bacteria</taxon>
        <taxon>Bacillati</taxon>
        <taxon>Actinomycetota</taxon>
        <taxon>Actinomycetes</taxon>
        <taxon>Micromonosporales</taxon>
        <taxon>Micromonosporaceae</taxon>
        <taxon>Planosporangium</taxon>
    </lineage>
</organism>
<protein>
    <recommendedName>
        <fullName evidence="4">Secreted protein</fullName>
    </recommendedName>
</protein>
<dbReference type="AlphaFoldDB" id="A0A8J3X5E9"/>
<dbReference type="Proteomes" id="UP000599074">
    <property type="component" value="Unassembled WGS sequence"/>
</dbReference>
<evidence type="ECO:0000313" key="3">
    <source>
        <dbReference type="Proteomes" id="UP000599074"/>
    </source>
</evidence>